<name>A0A9D2H1L9_9FIRM</name>
<feature type="domain" description="NAD-dependent epimerase/dehydratase" evidence="1">
    <location>
        <begin position="5"/>
        <end position="228"/>
    </location>
</feature>
<dbReference type="InterPro" id="IPR051783">
    <property type="entry name" value="NAD(P)-dependent_oxidoreduct"/>
</dbReference>
<reference evidence="2" key="1">
    <citation type="journal article" date="2021" name="PeerJ">
        <title>Extensive microbial diversity within the chicken gut microbiome revealed by metagenomics and culture.</title>
        <authorList>
            <person name="Gilroy R."/>
            <person name="Ravi A."/>
            <person name="Getino M."/>
            <person name="Pursley I."/>
            <person name="Horton D.L."/>
            <person name="Alikhan N.F."/>
            <person name="Baker D."/>
            <person name="Gharbi K."/>
            <person name="Hall N."/>
            <person name="Watson M."/>
            <person name="Adriaenssens E.M."/>
            <person name="Foster-Nyarko E."/>
            <person name="Jarju S."/>
            <person name="Secka A."/>
            <person name="Antonio M."/>
            <person name="Oren A."/>
            <person name="Chaudhuri R.R."/>
            <person name="La Ragione R."/>
            <person name="Hildebrand F."/>
            <person name="Pallen M.J."/>
        </authorList>
    </citation>
    <scope>NUCLEOTIDE SEQUENCE</scope>
    <source>
        <strain evidence="2">CHK156-179</strain>
    </source>
</reference>
<dbReference type="GO" id="GO:0005737">
    <property type="term" value="C:cytoplasm"/>
    <property type="evidence" value="ECO:0007669"/>
    <property type="project" value="TreeGrafter"/>
</dbReference>
<dbReference type="SUPFAM" id="SSF51735">
    <property type="entry name" value="NAD(P)-binding Rossmann-fold domains"/>
    <property type="match status" value="1"/>
</dbReference>
<dbReference type="AlphaFoldDB" id="A0A9D2H1L9"/>
<dbReference type="GO" id="GO:0004029">
    <property type="term" value="F:aldehyde dehydrogenase (NAD+) activity"/>
    <property type="evidence" value="ECO:0007669"/>
    <property type="project" value="TreeGrafter"/>
</dbReference>
<reference evidence="2" key="2">
    <citation type="submission" date="2021-04" db="EMBL/GenBank/DDBJ databases">
        <authorList>
            <person name="Gilroy R."/>
        </authorList>
    </citation>
    <scope>NUCLEOTIDE SEQUENCE</scope>
    <source>
        <strain evidence="2">CHK156-179</strain>
    </source>
</reference>
<proteinExistence type="predicted"/>
<dbReference type="InterPro" id="IPR001509">
    <property type="entry name" value="Epimerase_deHydtase"/>
</dbReference>
<sequence length="334" mass="36793">MKTYIITGANGFLGNNIIRLLQKEACDIRALVLPGDKLHSLEGLRCTLYEGDVTKKESLSEIFTVPDGAEVVVIHCAAIVTVKSKFDPKVQEVNVNGALNIAEKALSVGARLVYVSSVHAIPERGQKVVSETKEFDPALVKGQYAKTKAETANALLKMVKERGLDCVIVHPSGMLGPYDFGHSHLTQLVLDFSNGKLTACVKGGYDFSDVRDVAAGILSAAERGRTGECYILSNRYVEIKELLDVISEVRGTKKIKVVLPMWLAKVTAPLSEAYYAILKSPPLYTRYSLYTISHHVEFTNEKAKKELGFSNRSIRETVADTVRWLEEQGRIPHA</sequence>
<comment type="caution">
    <text evidence="2">The sequence shown here is derived from an EMBL/GenBank/DDBJ whole genome shotgun (WGS) entry which is preliminary data.</text>
</comment>
<dbReference type="PANTHER" id="PTHR48079">
    <property type="entry name" value="PROTEIN YEEZ"/>
    <property type="match status" value="1"/>
</dbReference>
<evidence type="ECO:0000313" key="2">
    <source>
        <dbReference type="EMBL" id="HJA01851.1"/>
    </source>
</evidence>
<protein>
    <submittedName>
        <fullName evidence="2">NAD-dependent epimerase/dehydratase family protein</fullName>
    </submittedName>
</protein>
<accession>A0A9D2H1L9</accession>
<gene>
    <name evidence="2" type="ORF">H9797_00525</name>
</gene>
<organism evidence="2 3">
    <name type="scientific">Candidatus Gallimonas gallistercoris</name>
    <dbReference type="NCBI Taxonomy" id="2838602"/>
    <lineage>
        <taxon>Bacteria</taxon>
        <taxon>Bacillati</taxon>
        <taxon>Bacillota</taxon>
        <taxon>Clostridia</taxon>
        <taxon>Candidatus Gallimonas</taxon>
    </lineage>
</organism>
<dbReference type="Gene3D" id="3.40.50.720">
    <property type="entry name" value="NAD(P)-binding Rossmann-like Domain"/>
    <property type="match status" value="1"/>
</dbReference>
<dbReference type="PANTHER" id="PTHR48079:SF6">
    <property type="entry name" value="NAD(P)-BINDING DOMAIN-CONTAINING PROTEIN-RELATED"/>
    <property type="match status" value="1"/>
</dbReference>
<dbReference type="Pfam" id="PF01370">
    <property type="entry name" value="Epimerase"/>
    <property type="match status" value="1"/>
</dbReference>
<evidence type="ECO:0000259" key="1">
    <source>
        <dbReference type="Pfam" id="PF01370"/>
    </source>
</evidence>
<dbReference type="Proteomes" id="UP000824221">
    <property type="component" value="Unassembled WGS sequence"/>
</dbReference>
<dbReference type="InterPro" id="IPR036291">
    <property type="entry name" value="NAD(P)-bd_dom_sf"/>
</dbReference>
<evidence type="ECO:0000313" key="3">
    <source>
        <dbReference type="Proteomes" id="UP000824221"/>
    </source>
</evidence>
<dbReference type="EMBL" id="DXAJ01000012">
    <property type="protein sequence ID" value="HJA01851.1"/>
    <property type="molecule type" value="Genomic_DNA"/>
</dbReference>